<accession>A0A7V3E8D3</accession>
<dbReference type="GO" id="GO:0042834">
    <property type="term" value="F:peptidoglycan binding"/>
    <property type="evidence" value="ECO:0007669"/>
    <property type="project" value="InterPro"/>
</dbReference>
<dbReference type="InterPro" id="IPR019734">
    <property type="entry name" value="TPR_rpt"/>
</dbReference>
<dbReference type="InterPro" id="IPR036680">
    <property type="entry name" value="SPOR-like_sf"/>
</dbReference>
<dbReference type="InterPro" id="IPR011990">
    <property type="entry name" value="TPR-like_helical_dom_sf"/>
</dbReference>
<feature type="chain" id="PRO_5030928402" evidence="1">
    <location>
        <begin position="22"/>
        <end position="240"/>
    </location>
</feature>
<dbReference type="AlphaFoldDB" id="A0A7V3E8D3"/>
<comment type="caution">
    <text evidence="3">The sequence shown here is derived from an EMBL/GenBank/DDBJ whole genome shotgun (WGS) entry which is preliminary data.</text>
</comment>
<feature type="domain" description="SPOR" evidence="2">
    <location>
        <begin position="158"/>
        <end position="237"/>
    </location>
</feature>
<proteinExistence type="predicted"/>
<dbReference type="GO" id="GO:0032153">
    <property type="term" value="C:cell division site"/>
    <property type="evidence" value="ECO:0007669"/>
    <property type="project" value="TreeGrafter"/>
</dbReference>
<evidence type="ECO:0000259" key="2">
    <source>
        <dbReference type="PROSITE" id="PS51724"/>
    </source>
</evidence>
<feature type="signal peptide" evidence="1">
    <location>
        <begin position="1"/>
        <end position="21"/>
    </location>
</feature>
<name>A0A7V3E8D3_9BACT</name>
<dbReference type="PANTHER" id="PTHR38687">
    <property type="entry name" value="CELL DIVISION PROTEIN DEDD-RELATED"/>
    <property type="match status" value="1"/>
</dbReference>
<dbReference type="GO" id="GO:0030428">
    <property type="term" value="C:cell septum"/>
    <property type="evidence" value="ECO:0007669"/>
    <property type="project" value="TreeGrafter"/>
</dbReference>
<dbReference type="RefSeq" id="WP_304143255.1">
    <property type="nucleotide sequence ID" value="NZ_JAOAIE010000023.1"/>
</dbReference>
<dbReference type="PANTHER" id="PTHR38687:SF1">
    <property type="entry name" value="CELL DIVISION PROTEIN DEDD"/>
    <property type="match status" value="1"/>
</dbReference>
<organism evidence="3">
    <name type="scientific">Ignavibacterium album</name>
    <dbReference type="NCBI Taxonomy" id="591197"/>
    <lineage>
        <taxon>Bacteria</taxon>
        <taxon>Pseudomonadati</taxon>
        <taxon>Ignavibacteriota</taxon>
        <taxon>Ignavibacteria</taxon>
        <taxon>Ignavibacteriales</taxon>
        <taxon>Ignavibacteriaceae</taxon>
        <taxon>Ignavibacterium</taxon>
    </lineage>
</organism>
<protein>
    <submittedName>
        <fullName evidence="3">Tetratricopeptide repeat protein</fullName>
    </submittedName>
</protein>
<dbReference type="PROSITE" id="PS51724">
    <property type="entry name" value="SPOR"/>
    <property type="match status" value="1"/>
</dbReference>
<keyword evidence="1" id="KW-0732">Signal</keyword>
<dbReference type="InterPro" id="IPR052521">
    <property type="entry name" value="Cell_div_SPOR-domain"/>
</dbReference>
<dbReference type="EMBL" id="DSUJ01000010">
    <property type="protein sequence ID" value="HFI92267.1"/>
    <property type="molecule type" value="Genomic_DNA"/>
</dbReference>
<evidence type="ECO:0000256" key="1">
    <source>
        <dbReference type="SAM" id="SignalP"/>
    </source>
</evidence>
<dbReference type="Gene3D" id="3.30.70.1070">
    <property type="entry name" value="Sporulation related repeat"/>
    <property type="match status" value="1"/>
</dbReference>
<dbReference type="SUPFAM" id="SSF48452">
    <property type="entry name" value="TPR-like"/>
    <property type="match status" value="1"/>
</dbReference>
<dbReference type="SUPFAM" id="SSF110997">
    <property type="entry name" value="Sporulation related repeat"/>
    <property type="match status" value="1"/>
</dbReference>
<evidence type="ECO:0000313" key="3">
    <source>
        <dbReference type="EMBL" id="HFI92267.1"/>
    </source>
</evidence>
<dbReference type="Pfam" id="PF13174">
    <property type="entry name" value="TPR_6"/>
    <property type="match status" value="2"/>
</dbReference>
<dbReference type="Gene3D" id="1.25.40.10">
    <property type="entry name" value="Tetratricopeptide repeat domain"/>
    <property type="match status" value="1"/>
</dbReference>
<gene>
    <name evidence="3" type="ORF">ENS31_12185</name>
</gene>
<dbReference type="GO" id="GO:0032506">
    <property type="term" value="P:cytokinetic process"/>
    <property type="evidence" value="ECO:0007669"/>
    <property type="project" value="TreeGrafter"/>
</dbReference>
<dbReference type="InterPro" id="IPR007730">
    <property type="entry name" value="SPOR-like_dom"/>
</dbReference>
<sequence>MNKANLILILLALTFSQSVFSQEVDIVPYLKQIERGESEAVKSLLPKLKKDNPQSANLIFLEGVLTENGQEAVSIYQNFVEKYPNNTYADAALYRIYSYYFALGLYSTADKTLNELRQKYPDSPYIRMAISQEETKEEKTIPDETESIETQKPTQVKNDVDYKFTVQAGAFVKIENAQGLKSELEAEGINCEMKDKTVGGTTFHVIYAGKFQSKADAEKFLQQLNTRFNLNGRIVEKEKL</sequence>
<dbReference type="Pfam" id="PF05036">
    <property type="entry name" value="SPOR"/>
    <property type="match status" value="1"/>
</dbReference>
<reference evidence="3" key="1">
    <citation type="journal article" date="2020" name="mSystems">
        <title>Genome- and Community-Level Interaction Insights into Carbon Utilization and Element Cycling Functions of Hydrothermarchaeota in Hydrothermal Sediment.</title>
        <authorList>
            <person name="Zhou Z."/>
            <person name="Liu Y."/>
            <person name="Xu W."/>
            <person name="Pan J."/>
            <person name="Luo Z.H."/>
            <person name="Li M."/>
        </authorList>
    </citation>
    <scope>NUCLEOTIDE SEQUENCE [LARGE SCALE GENOMIC DNA]</scope>
    <source>
        <strain evidence="3">SpSt-479</strain>
    </source>
</reference>